<dbReference type="AlphaFoldDB" id="A0A5P9QDK9"/>
<dbReference type="KEGG" id="lxl:KDY119_02998"/>
<organism evidence="1 2">
    <name type="scientific">Luteimicrobium xylanilyticum</name>
    <dbReference type="NCBI Taxonomy" id="1133546"/>
    <lineage>
        <taxon>Bacteria</taxon>
        <taxon>Bacillati</taxon>
        <taxon>Actinomycetota</taxon>
        <taxon>Actinomycetes</taxon>
        <taxon>Micrococcales</taxon>
        <taxon>Luteimicrobium</taxon>
    </lineage>
</organism>
<evidence type="ECO:0000313" key="2">
    <source>
        <dbReference type="Proteomes" id="UP000326702"/>
    </source>
</evidence>
<accession>A0A5P9QDK9</accession>
<dbReference type="RefSeq" id="WP_036947361.1">
    <property type="nucleotide sequence ID" value="NZ_BAABIH010000008.1"/>
</dbReference>
<evidence type="ECO:0000313" key="1">
    <source>
        <dbReference type="EMBL" id="QFU99467.1"/>
    </source>
</evidence>
<proteinExistence type="predicted"/>
<gene>
    <name evidence="1" type="ORF">KDY119_02998</name>
</gene>
<protein>
    <submittedName>
        <fullName evidence="1">Uncharacterized protein</fullName>
    </submittedName>
</protein>
<dbReference type="OrthoDB" id="9812981at2"/>
<dbReference type="Proteomes" id="UP000326702">
    <property type="component" value="Chromosome"/>
</dbReference>
<dbReference type="EMBL" id="CP045529">
    <property type="protein sequence ID" value="QFU99467.1"/>
    <property type="molecule type" value="Genomic_DNA"/>
</dbReference>
<keyword evidence="2" id="KW-1185">Reference proteome</keyword>
<name>A0A5P9QDK9_9MICO</name>
<reference evidence="1 2" key="1">
    <citation type="submission" date="2019-10" db="EMBL/GenBank/DDBJ databases">
        <title>Genome sequence of Luteimicrobium xylanilyticum HY-24.</title>
        <authorList>
            <person name="Kim D.Y."/>
            <person name="Park H.-Y."/>
        </authorList>
    </citation>
    <scope>NUCLEOTIDE SEQUENCE [LARGE SCALE GENOMIC DNA]</scope>
    <source>
        <strain evidence="1 2">HY-24</strain>
    </source>
</reference>
<sequence length="139" mass="15078">MLRGTDGGFTLRYERDEAVVSGQKGERTVRGERVELLSDLLEARHDGHRLLCDVADTGAFMRVVEAVRTAPDPRGVGGDHVRWRGAGGEHHPVVHDVAAWCERVARAAHVHRARRTLDDPVLIGADGARAQGVGATFDA</sequence>